<keyword evidence="4" id="KW-0238">DNA-binding</keyword>
<dbReference type="Proteomes" id="UP000504610">
    <property type="component" value="Chromosome 8"/>
</dbReference>
<evidence type="ECO:0000256" key="3">
    <source>
        <dbReference type="ARBA" id="ARBA00022833"/>
    </source>
</evidence>
<feature type="domain" description="C3H1-type" evidence="7">
    <location>
        <begin position="92"/>
        <end position="120"/>
    </location>
</feature>
<reference evidence="9" key="2">
    <citation type="submission" date="2025-08" db="UniProtKB">
        <authorList>
            <consortium name="RefSeq"/>
        </authorList>
    </citation>
    <scope>IDENTIFICATION</scope>
    <source>
        <tissue evidence="9">Leaf</tissue>
    </source>
</reference>
<feature type="compositionally biased region" description="Polar residues" evidence="6">
    <location>
        <begin position="274"/>
        <end position="287"/>
    </location>
</feature>
<proteinExistence type="predicted"/>
<feature type="zinc finger region" description="C3H1-type" evidence="5">
    <location>
        <begin position="229"/>
        <end position="257"/>
    </location>
</feature>
<evidence type="ECO:0000256" key="6">
    <source>
        <dbReference type="SAM" id="MobiDB-lite"/>
    </source>
</evidence>
<feature type="domain" description="C3H1-type" evidence="7">
    <location>
        <begin position="229"/>
        <end position="257"/>
    </location>
</feature>
<dbReference type="AlphaFoldDB" id="A0A6J0KUT2"/>
<dbReference type="GO" id="GO:0008270">
    <property type="term" value="F:zinc ion binding"/>
    <property type="evidence" value="ECO:0007669"/>
    <property type="project" value="UniProtKB-KW"/>
</dbReference>
<dbReference type="OrthoDB" id="6053at2759"/>
<feature type="region of interest" description="Disordered" evidence="6">
    <location>
        <begin position="274"/>
        <end position="308"/>
    </location>
</feature>
<dbReference type="RefSeq" id="XP_018466518.2">
    <property type="nucleotide sequence ID" value="XM_018611016.2"/>
</dbReference>
<dbReference type="Pfam" id="PF00642">
    <property type="entry name" value="zf-CCCH"/>
    <property type="match status" value="3"/>
</dbReference>
<dbReference type="Gene3D" id="4.10.1000.10">
    <property type="entry name" value="Zinc finger, CCCH-type"/>
    <property type="match status" value="2"/>
</dbReference>
<name>A0A6J0KUT2_RAPSA</name>
<accession>A0A6J0KUT2</accession>
<dbReference type="PROSITE" id="PS50103">
    <property type="entry name" value="ZF_C3H1"/>
    <property type="match status" value="4"/>
</dbReference>
<dbReference type="SUPFAM" id="SSF90229">
    <property type="entry name" value="CCCH zinc finger"/>
    <property type="match status" value="3"/>
</dbReference>
<organism evidence="8 9">
    <name type="scientific">Raphanus sativus</name>
    <name type="common">Radish</name>
    <name type="synonym">Raphanus raphanistrum var. sativus</name>
    <dbReference type="NCBI Taxonomy" id="3726"/>
    <lineage>
        <taxon>Eukaryota</taxon>
        <taxon>Viridiplantae</taxon>
        <taxon>Streptophyta</taxon>
        <taxon>Embryophyta</taxon>
        <taxon>Tracheophyta</taxon>
        <taxon>Spermatophyta</taxon>
        <taxon>Magnoliopsida</taxon>
        <taxon>eudicotyledons</taxon>
        <taxon>Gunneridae</taxon>
        <taxon>Pentapetalae</taxon>
        <taxon>rosids</taxon>
        <taxon>malvids</taxon>
        <taxon>Brassicales</taxon>
        <taxon>Brassicaceae</taxon>
        <taxon>Brassiceae</taxon>
        <taxon>Raphanus</taxon>
    </lineage>
</organism>
<dbReference type="PANTHER" id="PTHR12506">
    <property type="entry name" value="PROTEIN PHOSPHATASE RELATED"/>
    <property type="match status" value="1"/>
</dbReference>
<dbReference type="GeneID" id="108822681"/>
<dbReference type="SMART" id="SM00356">
    <property type="entry name" value="ZnF_C3H1"/>
    <property type="match status" value="4"/>
</dbReference>
<evidence type="ECO:0000256" key="5">
    <source>
        <dbReference type="PROSITE-ProRule" id="PRU00723"/>
    </source>
</evidence>
<reference evidence="8" key="1">
    <citation type="journal article" date="2019" name="Database">
        <title>The radish genome database (RadishGD): an integrated information resource for radish genomics.</title>
        <authorList>
            <person name="Yu H.J."/>
            <person name="Baek S."/>
            <person name="Lee Y.J."/>
            <person name="Cho A."/>
            <person name="Mun J.H."/>
        </authorList>
    </citation>
    <scope>NUCLEOTIDE SEQUENCE [LARGE SCALE GENOMIC DNA]</scope>
    <source>
        <strain evidence="8">cv. WK10039</strain>
    </source>
</reference>
<dbReference type="GO" id="GO:0003729">
    <property type="term" value="F:mRNA binding"/>
    <property type="evidence" value="ECO:0007669"/>
    <property type="project" value="UniProtKB-ARBA"/>
</dbReference>
<dbReference type="PANTHER" id="PTHR12506:SF79">
    <property type="entry name" value="ZINC FINGER C-X8-C-X5-C-X3-H TYPE FAMILY PROTEIN-RELATED"/>
    <property type="match status" value="1"/>
</dbReference>
<dbReference type="InterPro" id="IPR036855">
    <property type="entry name" value="Znf_CCCH_sf"/>
</dbReference>
<evidence type="ECO:0000313" key="9">
    <source>
        <dbReference type="RefSeq" id="XP_018451323.2"/>
    </source>
</evidence>
<gene>
    <name evidence="9" type="primary">LOC108822681</name>
</gene>
<dbReference type="InterPro" id="IPR050974">
    <property type="entry name" value="Plant_ZF_CCCH"/>
</dbReference>
<evidence type="ECO:0000256" key="1">
    <source>
        <dbReference type="ARBA" id="ARBA00022723"/>
    </source>
</evidence>
<dbReference type="KEGG" id="rsz:108822681"/>
<keyword evidence="3 5" id="KW-0862">Zinc</keyword>
<evidence type="ECO:0000259" key="7">
    <source>
        <dbReference type="PROSITE" id="PS50103"/>
    </source>
</evidence>
<feature type="domain" description="C3H1-type" evidence="7">
    <location>
        <begin position="49"/>
        <end position="77"/>
    </location>
</feature>
<dbReference type="KEGG" id="rsz:108838027"/>
<keyword evidence="8" id="KW-1185">Reference proteome</keyword>
<feature type="zinc finger region" description="C3H1-type" evidence="5">
    <location>
        <begin position="137"/>
        <end position="165"/>
    </location>
</feature>
<dbReference type="GO" id="GO:0003677">
    <property type="term" value="F:DNA binding"/>
    <property type="evidence" value="ECO:0007669"/>
    <property type="project" value="UniProtKB-KW"/>
</dbReference>
<evidence type="ECO:0000256" key="4">
    <source>
        <dbReference type="ARBA" id="ARBA00023125"/>
    </source>
</evidence>
<dbReference type="Pfam" id="PF14608">
    <property type="entry name" value="zf-CCCH_2"/>
    <property type="match status" value="1"/>
</dbReference>
<dbReference type="InterPro" id="IPR000571">
    <property type="entry name" value="Znf_CCCH"/>
</dbReference>
<feature type="compositionally biased region" description="Basic and acidic residues" evidence="6">
    <location>
        <begin position="288"/>
        <end position="302"/>
    </location>
</feature>
<dbReference type="RefSeq" id="XP_018451323.2">
    <property type="nucleotide sequence ID" value="XM_018595821.2"/>
</dbReference>
<feature type="domain" description="C3H1-type" evidence="7">
    <location>
        <begin position="137"/>
        <end position="165"/>
    </location>
</feature>
<protein>
    <submittedName>
        <fullName evidence="9">Zinc finger CCCH domain-containing protein 3</fullName>
    </submittedName>
</protein>
<sequence>MPQHMSDTHHVQVQGSAVSIQSSDKIEDAFKKMKVDEKKVLRSNAYPVRPGERDCQYYLRTGLCGYGSSCRYNHPTPLPQGIMYHNEGLPERIGQPDCEYFLKTGACKYGSTCKYHHPKDRNGAEPVLFNVLSLPMRQGEKPCSFYLRTGTCRFGVSCRFHHPQPDNGGHSTAAYGTSSFPSAGVHYAGGLTMMSAYGALTRPQLPQSYVPLMVSPSQGLLAPQSWATYMGQPACGNVKSYGFCKFGPNCNLDHSMLPYPGLTIPYVSPVSSNYQRITPSPSRSGSKTNDKPDVKKDMLETEKPDDDF</sequence>
<keyword evidence="1 5" id="KW-0479">Metal-binding</keyword>
<feature type="zinc finger region" description="C3H1-type" evidence="5">
    <location>
        <begin position="92"/>
        <end position="120"/>
    </location>
</feature>
<evidence type="ECO:0000313" key="8">
    <source>
        <dbReference type="Proteomes" id="UP000504610"/>
    </source>
</evidence>
<evidence type="ECO:0000256" key="2">
    <source>
        <dbReference type="ARBA" id="ARBA00022771"/>
    </source>
</evidence>
<keyword evidence="2 5" id="KW-0863">Zinc-finger</keyword>
<feature type="zinc finger region" description="C3H1-type" evidence="5">
    <location>
        <begin position="49"/>
        <end position="77"/>
    </location>
</feature>